<keyword evidence="2" id="KW-1185">Reference proteome</keyword>
<evidence type="ECO:0000313" key="2">
    <source>
        <dbReference type="Proteomes" id="UP001596287"/>
    </source>
</evidence>
<dbReference type="RefSeq" id="WP_379790181.1">
    <property type="nucleotide sequence ID" value="NZ_JBHSQB010000003.1"/>
</dbReference>
<proteinExistence type="predicted"/>
<dbReference type="SUPFAM" id="SSF48452">
    <property type="entry name" value="TPR-like"/>
    <property type="match status" value="1"/>
</dbReference>
<accession>A0ABW1PIV1</accession>
<dbReference type="Gene3D" id="1.25.40.10">
    <property type="entry name" value="Tetratricopeptide repeat domain"/>
    <property type="match status" value="1"/>
</dbReference>
<protein>
    <submittedName>
        <fullName evidence="1">Tol-pal system YbgF family protein</fullName>
    </submittedName>
</protein>
<sequence length="157" mass="17688">MGIFSGIFKKKEGLAVNSGQLSMEDIEKIQLSLKDNMDAATYNSVFNQACRLIPKKQYNEAIALFSAIAENSTDTVEKGSCESQIGVCHFFLGDYEKALEFYIKSYNTGYDEEMADFNIWEVCEKLMKADGDNARWSQQYLNIFPNGKCAAKAKKNI</sequence>
<dbReference type="InterPro" id="IPR011990">
    <property type="entry name" value="TPR-like_helical_dom_sf"/>
</dbReference>
<dbReference type="Proteomes" id="UP001596287">
    <property type="component" value="Unassembled WGS sequence"/>
</dbReference>
<gene>
    <name evidence="1" type="ORF">ACFPVY_02730</name>
</gene>
<dbReference type="EMBL" id="JBHSQB010000003">
    <property type="protein sequence ID" value="MFC6095548.1"/>
    <property type="molecule type" value="Genomic_DNA"/>
</dbReference>
<reference evidence="2" key="1">
    <citation type="journal article" date="2019" name="Int. J. Syst. Evol. Microbiol.">
        <title>The Global Catalogue of Microorganisms (GCM) 10K type strain sequencing project: providing services to taxonomists for standard genome sequencing and annotation.</title>
        <authorList>
            <consortium name="The Broad Institute Genomics Platform"/>
            <consortium name="The Broad Institute Genome Sequencing Center for Infectious Disease"/>
            <person name="Wu L."/>
            <person name="Ma J."/>
        </authorList>
    </citation>
    <scope>NUCLEOTIDE SEQUENCE [LARGE SCALE GENOMIC DNA]</scope>
    <source>
        <strain evidence="2">CCUG 49679</strain>
    </source>
</reference>
<comment type="caution">
    <text evidence="1">The sequence shown here is derived from an EMBL/GenBank/DDBJ whole genome shotgun (WGS) entry which is preliminary data.</text>
</comment>
<evidence type="ECO:0000313" key="1">
    <source>
        <dbReference type="EMBL" id="MFC6095548.1"/>
    </source>
</evidence>
<name>A0ABW1PIV1_9FLAO</name>
<organism evidence="1 2">
    <name type="scientific">Flavobacterium qiangtangense</name>
    <dbReference type="NCBI Taxonomy" id="1442595"/>
    <lineage>
        <taxon>Bacteria</taxon>
        <taxon>Pseudomonadati</taxon>
        <taxon>Bacteroidota</taxon>
        <taxon>Flavobacteriia</taxon>
        <taxon>Flavobacteriales</taxon>
        <taxon>Flavobacteriaceae</taxon>
        <taxon>Flavobacterium</taxon>
    </lineage>
</organism>